<dbReference type="EMBL" id="CALBWS010000029">
    <property type="protein sequence ID" value="CAH2716592.1"/>
    <property type="molecule type" value="Genomic_DNA"/>
</dbReference>
<accession>A0ABM9EVC6</accession>
<keyword evidence="2" id="KW-1185">Reference proteome</keyword>
<dbReference type="Gene3D" id="4.10.280.10">
    <property type="entry name" value="Helix-loop-helix DNA-binding domain"/>
    <property type="match status" value="1"/>
</dbReference>
<sequence length="96" mass="11489">MKAKEYVEKENIKLLMEIFNLKSNLHELYIQKGSASSEYISLSIKLDLLIKEYFEEKIVKLVNMPTSELIEIWKQNEFNYLDTIRTVQKLDEIIFQ</sequence>
<evidence type="ECO:0000313" key="2">
    <source>
        <dbReference type="Proteomes" id="UP000838308"/>
    </source>
</evidence>
<comment type="caution">
    <text evidence="1">The sequence shown here is derived from an EMBL/GenBank/DDBJ whole genome shotgun (WGS) entry which is preliminary data.</text>
</comment>
<reference evidence="1" key="1">
    <citation type="submission" date="2022-04" db="EMBL/GenBank/DDBJ databases">
        <authorList>
            <person name="Criscuolo A."/>
        </authorList>
    </citation>
    <scope>NUCLEOTIDE SEQUENCE</scope>
    <source>
        <strain evidence="1">CIP111895</strain>
    </source>
</reference>
<evidence type="ECO:0008006" key="3">
    <source>
        <dbReference type="Google" id="ProtNLM"/>
    </source>
</evidence>
<dbReference type="SUPFAM" id="SSF140500">
    <property type="entry name" value="BAS1536-like"/>
    <property type="match status" value="1"/>
</dbReference>
<protein>
    <recommendedName>
        <fullName evidence="3">Aspartyl-phosphate phosphatase Spo0E family protein</fullName>
    </recommendedName>
</protein>
<proteinExistence type="predicted"/>
<name>A0ABM9EVC6_9BACI</name>
<dbReference type="Proteomes" id="UP000838308">
    <property type="component" value="Unassembled WGS sequence"/>
</dbReference>
<gene>
    <name evidence="1" type="ORF">BACCIP111895_03779</name>
</gene>
<dbReference type="InterPro" id="IPR036638">
    <property type="entry name" value="HLH_DNA-bd_sf"/>
</dbReference>
<organism evidence="1 2">
    <name type="scientific">Neobacillus rhizosphaerae</name>
    <dbReference type="NCBI Taxonomy" id="2880965"/>
    <lineage>
        <taxon>Bacteria</taxon>
        <taxon>Bacillati</taxon>
        <taxon>Bacillota</taxon>
        <taxon>Bacilli</taxon>
        <taxon>Bacillales</taxon>
        <taxon>Bacillaceae</taxon>
        <taxon>Neobacillus</taxon>
    </lineage>
</organism>
<evidence type="ECO:0000313" key="1">
    <source>
        <dbReference type="EMBL" id="CAH2716592.1"/>
    </source>
</evidence>
<dbReference type="InterPro" id="IPR037208">
    <property type="entry name" value="Spo0E-like_sf"/>
</dbReference>